<dbReference type="OrthoDB" id="9789406at2"/>
<evidence type="ECO:0000256" key="5">
    <source>
        <dbReference type="RuleBase" id="RU000499"/>
    </source>
</evidence>
<dbReference type="CDD" id="cd00340">
    <property type="entry name" value="GSH_Peroxidase"/>
    <property type="match status" value="1"/>
</dbReference>
<dbReference type="PANTHER" id="PTHR11592:SF78">
    <property type="entry name" value="GLUTATHIONE PEROXIDASE"/>
    <property type="match status" value="1"/>
</dbReference>
<dbReference type="Gene3D" id="3.40.30.10">
    <property type="entry name" value="Glutaredoxin"/>
    <property type="match status" value="1"/>
</dbReference>
<comment type="caution">
    <text evidence="7">The sequence shown here is derived from an EMBL/GenBank/DDBJ whole genome shotgun (WGS) entry which is preliminary data.</text>
</comment>
<dbReference type="PROSITE" id="PS51355">
    <property type="entry name" value="GLUTATHIONE_PEROXID_3"/>
    <property type="match status" value="1"/>
</dbReference>
<gene>
    <name evidence="7" type="ORF">E2626_08915</name>
</gene>
<feature type="active site" evidence="4">
    <location>
        <position position="36"/>
    </location>
</feature>
<evidence type="ECO:0000256" key="3">
    <source>
        <dbReference type="ARBA" id="ARBA00023002"/>
    </source>
</evidence>
<dbReference type="GO" id="GO:0004601">
    <property type="term" value="F:peroxidase activity"/>
    <property type="evidence" value="ECO:0007669"/>
    <property type="project" value="UniProtKB-KW"/>
</dbReference>
<proteinExistence type="inferred from homology"/>
<organism evidence="7 8">
    <name type="scientific">Jeotgalibacillus salarius</name>
    <dbReference type="NCBI Taxonomy" id="546023"/>
    <lineage>
        <taxon>Bacteria</taxon>
        <taxon>Bacillati</taxon>
        <taxon>Bacillota</taxon>
        <taxon>Bacilli</taxon>
        <taxon>Bacillales</taxon>
        <taxon>Caryophanaceae</taxon>
        <taxon>Jeotgalibacillus</taxon>
    </lineage>
</organism>
<reference evidence="7 8" key="1">
    <citation type="submission" date="2019-03" db="EMBL/GenBank/DDBJ databases">
        <authorList>
            <person name="Yang Y."/>
        </authorList>
    </citation>
    <scope>NUCLEOTIDE SEQUENCE [LARGE SCALE GENOMIC DNA]</scope>
    <source>
        <strain evidence="7 8">ASL-1</strain>
    </source>
</reference>
<accession>A0A4Y8LKF4</accession>
<dbReference type="InterPro" id="IPR029759">
    <property type="entry name" value="GPX_AS"/>
</dbReference>
<dbReference type="GO" id="GO:0034599">
    <property type="term" value="P:cellular response to oxidative stress"/>
    <property type="evidence" value="ECO:0007669"/>
    <property type="project" value="TreeGrafter"/>
</dbReference>
<evidence type="ECO:0000259" key="6">
    <source>
        <dbReference type="PROSITE" id="PS51352"/>
    </source>
</evidence>
<sequence length="154" mass="17802">MSKVYDYTVRMTNGDVISLDTFRDKPMLIVNTASKCGYTPQFKGLQELYKEYHEDGLVVLGFPCDQFANQEFENIEETTEFCEVNYGVTFPLMAKVKVNGEEAENLFNFLKDEKGGEIKWNFTKFLINREGHVVDRYEPAVEPDEMKGDIEKVI</sequence>
<keyword evidence="2 5" id="KW-0575">Peroxidase</keyword>
<dbReference type="PANTHER" id="PTHR11592">
    <property type="entry name" value="GLUTATHIONE PEROXIDASE"/>
    <property type="match status" value="1"/>
</dbReference>
<evidence type="ECO:0000313" key="7">
    <source>
        <dbReference type="EMBL" id="TFE01679.1"/>
    </source>
</evidence>
<comment type="similarity">
    <text evidence="1 5">Belongs to the glutathione peroxidase family.</text>
</comment>
<dbReference type="EMBL" id="SORX01000004">
    <property type="protein sequence ID" value="TFE01679.1"/>
    <property type="molecule type" value="Genomic_DNA"/>
</dbReference>
<dbReference type="InterPro" id="IPR013766">
    <property type="entry name" value="Thioredoxin_domain"/>
</dbReference>
<dbReference type="PRINTS" id="PR01011">
    <property type="entry name" value="GLUTPROXDASE"/>
</dbReference>
<protein>
    <recommendedName>
        <fullName evidence="5">Glutathione peroxidase</fullName>
    </recommendedName>
</protein>
<dbReference type="RefSeq" id="WP_134381395.1">
    <property type="nucleotide sequence ID" value="NZ_SORX01000004.1"/>
</dbReference>
<evidence type="ECO:0000256" key="2">
    <source>
        <dbReference type="ARBA" id="ARBA00022559"/>
    </source>
</evidence>
<dbReference type="FunFam" id="3.40.30.10:FF:000010">
    <property type="entry name" value="Glutathione peroxidase"/>
    <property type="match status" value="1"/>
</dbReference>
<keyword evidence="3 5" id="KW-0560">Oxidoreductase</keyword>
<dbReference type="PROSITE" id="PS51352">
    <property type="entry name" value="THIOREDOXIN_2"/>
    <property type="match status" value="1"/>
</dbReference>
<dbReference type="Pfam" id="PF00255">
    <property type="entry name" value="GSHPx"/>
    <property type="match status" value="1"/>
</dbReference>
<name>A0A4Y8LKF4_9BACL</name>
<evidence type="ECO:0000256" key="4">
    <source>
        <dbReference type="PIRSR" id="PIRSR000303-1"/>
    </source>
</evidence>
<dbReference type="InterPro" id="IPR000889">
    <property type="entry name" value="Glutathione_peroxidase"/>
</dbReference>
<dbReference type="SUPFAM" id="SSF52833">
    <property type="entry name" value="Thioredoxin-like"/>
    <property type="match status" value="1"/>
</dbReference>
<evidence type="ECO:0000256" key="1">
    <source>
        <dbReference type="ARBA" id="ARBA00006926"/>
    </source>
</evidence>
<evidence type="ECO:0000313" key="8">
    <source>
        <dbReference type="Proteomes" id="UP000297776"/>
    </source>
</evidence>
<dbReference type="InterPro" id="IPR036249">
    <property type="entry name" value="Thioredoxin-like_sf"/>
</dbReference>
<dbReference type="PIRSF" id="PIRSF000303">
    <property type="entry name" value="Glutathion_perox"/>
    <property type="match status" value="1"/>
</dbReference>
<keyword evidence="8" id="KW-1185">Reference proteome</keyword>
<dbReference type="AlphaFoldDB" id="A0A4Y8LKF4"/>
<dbReference type="Proteomes" id="UP000297776">
    <property type="component" value="Unassembled WGS sequence"/>
</dbReference>
<feature type="domain" description="Thioredoxin" evidence="6">
    <location>
        <begin position="1"/>
        <end position="154"/>
    </location>
</feature>
<dbReference type="PROSITE" id="PS00460">
    <property type="entry name" value="GLUTATHIONE_PEROXID_1"/>
    <property type="match status" value="1"/>
</dbReference>